<dbReference type="InterPro" id="IPR006700">
    <property type="entry name" value="RsmE"/>
</dbReference>
<comment type="similarity">
    <text evidence="2 10">Belongs to the RNA methyltransferase RsmE family.</text>
</comment>
<dbReference type="CDD" id="cd18084">
    <property type="entry name" value="RsmE-like"/>
    <property type="match status" value="1"/>
</dbReference>
<dbReference type="GO" id="GO:0070042">
    <property type="term" value="F:rRNA (uridine-N3-)-methyltransferase activity"/>
    <property type="evidence" value="ECO:0007669"/>
    <property type="project" value="TreeGrafter"/>
</dbReference>
<dbReference type="Gene3D" id="3.40.1280.10">
    <property type="match status" value="1"/>
</dbReference>
<dbReference type="PANTHER" id="PTHR30027">
    <property type="entry name" value="RIBOSOMAL RNA SMALL SUBUNIT METHYLTRANSFERASE E"/>
    <property type="match status" value="1"/>
</dbReference>
<gene>
    <name evidence="12" type="ORF">K7J14_05775</name>
</gene>
<name>A0AAE3JKS9_9SPIR</name>
<evidence type="ECO:0000256" key="2">
    <source>
        <dbReference type="ARBA" id="ARBA00005528"/>
    </source>
</evidence>
<dbReference type="GO" id="GO:0070475">
    <property type="term" value="P:rRNA base methylation"/>
    <property type="evidence" value="ECO:0007669"/>
    <property type="project" value="TreeGrafter"/>
</dbReference>
<dbReference type="EMBL" id="JAINWA010000001">
    <property type="protein sequence ID" value="MCD1654209.1"/>
    <property type="molecule type" value="Genomic_DNA"/>
</dbReference>
<reference evidence="12" key="1">
    <citation type="submission" date="2021-08" db="EMBL/GenBank/DDBJ databases">
        <title>Comparative analyses of Brucepasteria parasyntrophica and Teretinema zuelzerae.</title>
        <authorList>
            <person name="Song Y."/>
            <person name="Brune A."/>
        </authorList>
    </citation>
    <scope>NUCLEOTIDE SEQUENCE</scope>
    <source>
        <strain evidence="12">DSM 1903</strain>
    </source>
</reference>
<dbReference type="RefSeq" id="WP_230754216.1">
    <property type="nucleotide sequence ID" value="NZ_JAINWA010000001.1"/>
</dbReference>
<dbReference type="InterPro" id="IPR046886">
    <property type="entry name" value="RsmE_MTase_dom"/>
</dbReference>
<evidence type="ECO:0000259" key="11">
    <source>
        <dbReference type="Pfam" id="PF04452"/>
    </source>
</evidence>
<keyword evidence="6 10" id="KW-0808">Transferase</keyword>
<dbReference type="GO" id="GO:0005737">
    <property type="term" value="C:cytoplasm"/>
    <property type="evidence" value="ECO:0007669"/>
    <property type="project" value="UniProtKB-SubCell"/>
</dbReference>
<comment type="subcellular location">
    <subcellularLocation>
        <location evidence="1 10">Cytoplasm</location>
    </subcellularLocation>
</comment>
<keyword evidence="3 10" id="KW-0963">Cytoplasm</keyword>
<dbReference type="NCBIfam" id="TIGR00046">
    <property type="entry name" value="RsmE family RNA methyltransferase"/>
    <property type="match status" value="1"/>
</dbReference>
<dbReference type="InterPro" id="IPR029026">
    <property type="entry name" value="tRNA_m1G_MTases_N"/>
</dbReference>
<evidence type="ECO:0000256" key="4">
    <source>
        <dbReference type="ARBA" id="ARBA00022552"/>
    </source>
</evidence>
<sequence length="280" mass="30253">MRQLVLERLPAADGTISLDGPAYRYLVNVLRVAPGDHLDVRLPGGGLSVATVLLVDRKARSIQLSCLDIEGNPCYVDPVIGRSMPPLAAPAEGFPKIVLLQWVLKGPKMDQVVRQATEAGVCAIIPVVGERSLVKDSRDIGGEKASRWERIAKEARQQSGSPVGTYLADPVESVSMPKFWDSFLSAQSVDRSKCLSLVLTEAPLARKTLHEYCDGGPSLTAIAIGPEGGMTSRELELLAVAGFNRLHFNTNVLRAETAALYGIAAVQVLLTESEKWQLKE</sequence>
<dbReference type="EC" id="2.1.1.193" evidence="10"/>
<evidence type="ECO:0000256" key="10">
    <source>
        <dbReference type="PIRNR" id="PIRNR015601"/>
    </source>
</evidence>
<proteinExistence type="inferred from homology"/>
<comment type="caution">
    <text evidence="12">The sequence shown here is derived from an EMBL/GenBank/DDBJ whole genome shotgun (WGS) entry which is preliminary data.</text>
</comment>
<evidence type="ECO:0000313" key="12">
    <source>
        <dbReference type="EMBL" id="MCD1654209.1"/>
    </source>
</evidence>
<keyword evidence="5 10" id="KW-0489">Methyltransferase</keyword>
<dbReference type="PIRSF" id="PIRSF015601">
    <property type="entry name" value="MTase_slr0722"/>
    <property type="match status" value="1"/>
</dbReference>
<dbReference type="SUPFAM" id="SSF75217">
    <property type="entry name" value="alpha/beta knot"/>
    <property type="match status" value="1"/>
</dbReference>
<feature type="domain" description="Ribosomal RNA small subunit methyltransferase E methyltransferase" evidence="11">
    <location>
        <begin position="95"/>
        <end position="267"/>
    </location>
</feature>
<evidence type="ECO:0000256" key="8">
    <source>
        <dbReference type="ARBA" id="ARBA00025699"/>
    </source>
</evidence>
<evidence type="ECO:0000256" key="9">
    <source>
        <dbReference type="ARBA" id="ARBA00047944"/>
    </source>
</evidence>
<dbReference type="InterPro" id="IPR015947">
    <property type="entry name" value="PUA-like_sf"/>
</dbReference>
<keyword evidence="13" id="KW-1185">Reference proteome</keyword>
<evidence type="ECO:0000256" key="5">
    <source>
        <dbReference type="ARBA" id="ARBA00022603"/>
    </source>
</evidence>
<dbReference type="InterPro" id="IPR029028">
    <property type="entry name" value="Alpha/beta_knot_MTases"/>
</dbReference>
<evidence type="ECO:0000256" key="1">
    <source>
        <dbReference type="ARBA" id="ARBA00004496"/>
    </source>
</evidence>
<comment type="catalytic activity">
    <reaction evidence="9 10">
        <text>uridine(1498) in 16S rRNA + S-adenosyl-L-methionine = N(3)-methyluridine(1498) in 16S rRNA + S-adenosyl-L-homocysteine + H(+)</text>
        <dbReference type="Rhea" id="RHEA:42920"/>
        <dbReference type="Rhea" id="RHEA-COMP:10283"/>
        <dbReference type="Rhea" id="RHEA-COMP:10284"/>
        <dbReference type="ChEBI" id="CHEBI:15378"/>
        <dbReference type="ChEBI" id="CHEBI:57856"/>
        <dbReference type="ChEBI" id="CHEBI:59789"/>
        <dbReference type="ChEBI" id="CHEBI:65315"/>
        <dbReference type="ChEBI" id="CHEBI:74502"/>
        <dbReference type="EC" id="2.1.1.193"/>
    </reaction>
</comment>
<keyword evidence="4 10" id="KW-0698">rRNA processing</keyword>
<dbReference type="SUPFAM" id="SSF88697">
    <property type="entry name" value="PUA domain-like"/>
    <property type="match status" value="1"/>
</dbReference>
<organism evidence="12 13">
    <name type="scientific">Teretinema zuelzerae</name>
    <dbReference type="NCBI Taxonomy" id="156"/>
    <lineage>
        <taxon>Bacteria</taxon>
        <taxon>Pseudomonadati</taxon>
        <taxon>Spirochaetota</taxon>
        <taxon>Spirochaetia</taxon>
        <taxon>Spirochaetales</taxon>
        <taxon>Treponemataceae</taxon>
        <taxon>Teretinema</taxon>
    </lineage>
</organism>
<accession>A0AAE3JKS9</accession>
<dbReference type="Proteomes" id="UP001198163">
    <property type="component" value="Unassembled WGS sequence"/>
</dbReference>
<evidence type="ECO:0000256" key="7">
    <source>
        <dbReference type="ARBA" id="ARBA00022691"/>
    </source>
</evidence>
<evidence type="ECO:0000256" key="3">
    <source>
        <dbReference type="ARBA" id="ARBA00022490"/>
    </source>
</evidence>
<keyword evidence="7 10" id="KW-0949">S-adenosyl-L-methionine</keyword>
<dbReference type="Pfam" id="PF04452">
    <property type="entry name" value="Methyltrans_RNA"/>
    <property type="match status" value="1"/>
</dbReference>
<dbReference type="PANTHER" id="PTHR30027:SF3">
    <property type="entry name" value="16S RRNA (URACIL(1498)-N(3))-METHYLTRANSFERASE"/>
    <property type="match status" value="1"/>
</dbReference>
<dbReference type="AlphaFoldDB" id="A0AAE3JKS9"/>
<evidence type="ECO:0000256" key="6">
    <source>
        <dbReference type="ARBA" id="ARBA00022679"/>
    </source>
</evidence>
<evidence type="ECO:0000313" key="13">
    <source>
        <dbReference type="Proteomes" id="UP001198163"/>
    </source>
</evidence>
<comment type="function">
    <text evidence="8 10">Specifically methylates the N3 position of the uracil ring of uridine 1498 (m3U1498) in 16S rRNA. Acts on the fully assembled 30S ribosomal subunit.</text>
</comment>
<protein>
    <recommendedName>
        <fullName evidence="10">Ribosomal RNA small subunit methyltransferase E</fullName>
        <ecNumber evidence="10">2.1.1.193</ecNumber>
    </recommendedName>
</protein>